<feature type="region of interest" description="Disordered" evidence="1">
    <location>
        <begin position="346"/>
        <end position="375"/>
    </location>
</feature>
<evidence type="ECO:0000256" key="2">
    <source>
        <dbReference type="SAM" id="Phobius"/>
    </source>
</evidence>
<organism evidence="3 4">
    <name type="scientific">Common carp toti-like virus 1</name>
    <dbReference type="NCBI Taxonomy" id="2855314"/>
    <lineage>
        <taxon>Viruses</taxon>
        <taxon>Riboviria</taxon>
        <taxon>Orthornavirae</taxon>
        <taxon>Duplornaviricota</taxon>
        <taxon>Chrymotiviricetes</taxon>
        <taxon>Ghabrivirales</taxon>
        <taxon>Betatotivirineae</taxon>
        <taxon>Pistolviridae</taxon>
        <taxon>Pistolvirus</taxon>
        <taxon>Pistolvirus shi</taxon>
    </lineage>
</organism>
<accession>A0A8F5GJH5</accession>
<feature type="transmembrane region" description="Helical" evidence="2">
    <location>
        <begin position="176"/>
        <end position="194"/>
    </location>
</feature>
<keyword evidence="2" id="KW-1133">Transmembrane helix</keyword>
<dbReference type="Proteomes" id="UP001268169">
    <property type="component" value="Segment"/>
</dbReference>
<sequence length="375" mass="42206">MEKSKTHHFLIFIICFVMMTMSGEGGMKGKVIAQAQGHYPRDKCASYSTQPMNSMFIWKMQSDNKGYVVTTQAGKEACFTGRHWDTEFGKLGKGQLWRSLIEGKQVLARPGKACEAGVQLIDPKDVICGNGVALVGGDTKCEVQETIIIGDGNTSETEDRSNMEESWFQRWRVFEWLPWLVIVVGMWAILRILWQAKILQKCRPCWTRTTPTGAQLNTFILQDCNDQTTVIEWLMRMKNEHAWARVCKLGVDGFRGNTIDVDLNQSWEGVVDWLDLNGIPKGEYSPTVDYVELDLHEPGTHECQLLAVPELPAPNQQQKKKKKFKEMAPPGFSEMVQEVIEMKELTDGVPTQTSASGGVYESHPISGAKGKKLNK</sequence>
<dbReference type="EMBL" id="MW893686">
    <property type="protein sequence ID" value="QXJ19455.1"/>
    <property type="molecule type" value="Genomic_RNA"/>
</dbReference>
<name>A0A8F5GJH5_9VIRU</name>
<evidence type="ECO:0000313" key="3">
    <source>
        <dbReference type="EMBL" id="QXJ19455.1"/>
    </source>
</evidence>
<reference evidence="3" key="1">
    <citation type="journal article" date="2021" name="Viruses">
        <title>Comparative Molecular Characterization of Novel and Known Piscine Toti-Like Viruses.</title>
        <authorList>
            <person name="Sandlund L."/>
            <person name="Mor S.K."/>
            <person name="Singh V.K."/>
            <person name="Padhi S.K."/>
            <person name="Phelps N.B.D."/>
            <person name="Nylund S."/>
            <person name="Mikalsen A.B."/>
        </authorList>
    </citation>
    <scope>NUCLEOTIDE SEQUENCE</scope>
    <source>
        <strain evidence="3">CCTLV-1/USA/MN/2018</strain>
    </source>
</reference>
<keyword evidence="2" id="KW-0812">Transmembrane</keyword>
<evidence type="ECO:0000256" key="1">
    <source>
        <dbReference type="SAM" id="MobiDB-lite"/>
    </source>
</evidence>
<proteinExistence type="predicted"/>
<reference evidence="3" key="2">
    <citation type="submission" date="2021-04" db="EMBL/GenBank/DDBJ databases">
        <authorList>
            <person name="Mor S.K."/>
            <person name="Padhi S."/>
            <person name="Singh V."/>
            <person name="Phelps N.B.D."/>
        </authorList>
    </citation>
    <scope>NUCLEOTIDE SEQUENCE</scope>
    <source>
        <strain evidence="3">CCTLV-1/USA/MN/2018</strain>
    </source>
</reference>
<keyword evidence="4" id="KW-1185">Reference proteome</keyword>
<protein>
    <submittedName>
        <fullName evidence="3">Structural protein</fullName>
    </submittedName>
</protein>
<gene>
    <name evidence="3" type="primary">ORF3</name>
</gene>
<keyword evidence="2" id="KW-0472">Membrane</keyword>
<evidence type="ECO:0000313" key="4">
    <source>
        <dbReference type="Proteomes" id="UP001268169"/>
    </source>
</evidence>